<dbReference type="GO" id="GO:0004721">
    <property type="term" value="F:phosphoprotein phosphatase activity"/>
    <property type="evidence" value="ECO:0007669"/>
    <property type="project" value="TreeGrafter"/>
</dbReference>
<dbReference type="Gene3D" id="1.10.287.130">
    <property type="match status" value="1"/>
</dbReference>
<dbReference type="CDD" id="cd00082">
    <property type="entry name" value="HisKA"/>
    <property type="match status" value="1"/>
</dbReference>
<dbReference type="Proteomes" id="UP000298517">
    <property type="component" value="Unassembled WGS sequence"/>
</dbReference>
<comment type="caution">
    <text evidence="8">The sequence shown here is derived from an EMBL/GenBank/DDBJ whole genome shotgun (WGS) entry which is preliminary data.</text>
</comment>
<evidence type="ECO:0000259" key="7">
    <source>
        <dbReference type="PROSITE" id="PS50109"/>
    </source>
</evidence>
<dbReference type="InterPro" id="IPR036097">
    <property type="entry name" value="HisK_dim/P_sf"/>
</dbReference>
<evidence type="ECO:0000256" key="5">
    <source>
        <dbReference type="ARBA" id="ARBA00022777"/>
    </source>
</evidence>
<name>A0A4Y8ARD5_9FLAO</name>
<dbReference type="Gene3D" id="3.30.565.10">
    <property type="entry name" value="Histidine kinase-like ATPase, C-terminal domain"/>
    <property type="match status" value="1"/>
</dbReference>
<evidence type="ECO:0000313" key="9">
    <source>
        <dbReference type="Proteomes" id="UP000298517"/>
    </source>
</evidence>
<gene>
    <name evidence="8" type="ORF">E2488_09790</name>
</gene>
<evidence type="ECO:0000256" key="1">
    <source>
        <dbReference type="ARBA" id="ARBA00000085"/>
    </source>
</evidence>
<dbReference type="RefSeq" id="WP_134248165.1">
    <property type="nucleotide sequence ID" value="NZ_SNQI01000003.1"/>
</dbReference>
<keyword evidence="5 8" id="KW-0418">Kinase</keyword>
<dbReference type="AlphaFoldDB" id="A0A4Y8ARD5"/>
<dbReference type="PROSITE" id="PS50109">
    <property type="entry name" value="HIS_KIN"/>
    <property type="match status" value="1"/>
</dbReference>
<evidence type="ECO:0000256" key="4">
    <source>
        <dbReference type="ARBA" id="ARBA00022679"/>
    </source>
</evidence>
<dbReference type="PANTHER" id="PTHR45453">
    <property type="entry name" value="PHOSPHATE REGULON SENSOR PROTEIN PHOR"/>
    <property type="match status" value="1"/>
</dbReference>
<comment type="catalytic activity">
    <reaction evidence="1">
        <text>ATP + protein L-histidine = ADP + protein N-phospho-L-histidine.</text>
        <dbReference type="EC" id="2.7.13.3"/>
    </reaction>
</comment>
<dbReference type="SMART" id="SM00388">
    <property type="entry name" value="HisKA"/>
    <property type="match status" value="1"/>
</dbReference>
<feature type="domain" description="Histidine kinase" evidence="7">
    <location>
        <begin position="46"/>
        <end position="265"/>
    </location>
</feature>
<dbReference type="EC" id="2.7.13.3" evidence="2"/>
<evidence type="ECO:0000256" key="2">
    <source>
        <dbReference type="ARBA" id="ARBA00012438"/>
    </source>
</evidence>
<dbReference type="Pfam" id="PF02518">
    <property type="entry name" value="HATPase_c"/>
    <property type="match status" value="1"/>
</dbReference>
<reference evidence="8 9" key="1">
    <citation type="journal article" date="2011" name="J. Microbiol.">
        <title>Gramella jeungdoensis sp. nov., isolated from a solar saltern in Korea.</title>
        <authorList>
            <person name="Joung Y."/>
            <person name="Kim H."/>
            <person name="Jang T."/>
            <person name="Ahn T.S."/>
            <person name="Joh K."/>
        </authorList>
    </citation>
    <scope>NUCLEOTIDE SEQUENCE [LARGE SCALE GENOMIC DNA]</scope>
    <source>
        <strain evidence="8 9">KCTC 23123</strain>
    </source>
</reference>
<dbReference type="FunFam" id="3.30.565.10:FF:000006">
    <property type="entry name" value="Sensor histidine kinase WalK"/>
    <property type="match status" value="1"/>
</dbReference>
<dbReference type="InterPro" id="IPR003661">
    <property type="entry name" value="HisK_dim/P_dom"/>
</dbReference>
<keyword evidence="4" id="KW-0808">Transferase</keyword>
<dbReference type="GO" id="GO:0005886">
    <property type="term" value="C:plasma membrane"/>
    <property type="evidence" value="ECO:0007669"/>
    <property type="project" value="TreeGrafter"/>
</dbReference>
<evidence type="ECO:0000313" key="8">
    <source>
        <dbReference type="EMBL" id="TEW73765.1"/>
    </source>
</evidence>
<dbReference type="GO" id="GO:0000155">
    <property type="term" value="F:phosphorelay sensor kinase activity"/>
    <property type="evidence" value="ECO:0007669"/>
    <property type="project" value="InterPro"/>
</dbReference>
<proteinExistence type="predicted"/>
<accession>A0A4Y8ARD5</accession>
<dbReference type="InterPro" id="IPR004358">
    <property type="entry name" value="Sig_transdc_His_kin-like_C"/>
</dbReference>
<dbReference type="PRINTS" id="PR00344">
    <property type="entry name" value="BCTRLSENSOR"/>
</dbReference>
<evidence type="ECO:0000256" key="6">
    <source>
        <dbReference type="ARBA" id="ARBA00023012"/>
    </source>
</evidence>
<dbReference type="SUPFAM" id="SSF47384">
    <property type="entry name" value="Homodimeric domain of signal transducing histidine kinase"/>
    <property type="match status" value="1"/>
</dbReference>
<dbReference type="EMBL" id="SNQI01000003">
    <property type="protein sequence ID" value="TEW73765.1"/>
    <property type="molecule type" value="Genomic_DNA"/>
</dbReference>
<evidence type="ECO:0000256" key="3">
    <source>
        <dbReference type="ARBA" id="ARBA00022553"/>
    </source>
</evidence>
<dbReference type="PANTHER" id="PTHR45453:SF1">
    <property type="entry name" value="PHOSPHATE REGULON SENSOR PROTEIN PHOR"/>
    <property type="match status" value="1"/>
</dbReference>
<dbReference type="InterPro" id="IPR005467">
    <property type="entry name" value="His_kinase_dom"/>
</dbReference>
<dbReference type="GO" id="GO:0016036">
    <property type="term" value="P:cellular response to phosphate starvation"/>
    <property type="evidence" value="ECO:0007669"/>
    <property type="project" value="TreeGrafter"/>
</dbReference>
<sequence>MKKSQKYYETYIEELEERIIDLSLKLKATNNLLADKATKHNKLISALTHNLKNPIGIAYSFSEMMSENAENYPKDKLEKHLEIVKESSQYAISLLNTFVTYHQVNSANYLYNFKLEEYTELINNVINNNMLLLQNKHITVVKNLPNNAILINIDSEKITLVLKQLLRNAIRFSEPNSKITISVTTSSTAITTQIIDEGIGISKNDLANVFNDFFVVNTYDVDKKKCIGLGLSIAQNIIKKHNGTLSIHSTINQGSTVTITLPICK</sequence>
<dbReference type="SMART" id="SM00387">
    <property type="entry name" value="HATPase_c"/>
    <property type="match status" value="1"/>
</dbReference>
<dbReference type="InterPro" id="IPR036890">
    <property type="entry name" value="HATPase_C_sf"/>
</dbReference>
<dbReference type="InterPro" id="IPR050351">
    <property type="entry name" value="BphY/WalK/GraS-like"/>
</dbReference>
<protein>
    <recommendedName>
        <fullName evidence="2">histidine kinase</fullName>
        <ecNumber evidence="2">2.7.13.3</ecNumber>
    </recommendedName>
</protein>
<keyword evidence="3" id="KW-0597">Phosphoprotein</keyword>
<dbReference type="OrthoDB" id="9796457at2"/>
<dbReference type="SUPFAM" id="SSF55874">
    <property type="entry name" value="ATPase domain of HSP90 chaperone/DNA topoisomerase II/histidine kinase"/>
    <property type="match status" value="1"/>
</dbReference>
<keyword evidence="6" id="KW-0902">Two-component regulatory system</keyword>
<dbReference type="InterPro" id="IPR003594">
    <property type="entry name" value="HATPase_dom"/>
</dbReference>
<organism evidence="8 9">
    <name type="scientific">Gramella jeungdoensis</name>
    <dbReference type="NCBI Taxonomy" id="708091"/>
    <lineage>
        <taxon>Bacteria</taxon>
        <taxon>Pseudomonadati</taxon>
        <taxon>Bacteroidota</taxon>
        <taxon>Flavobacteriia</taxon>
        <taxon>Flavobacteriales</taxon>
        <taxon>Flavobacteriaceae</taxon>
        <taxon>Christiangramia</taxon>
    </lineage>
</organism>
<keyword evidence="9" id="KW-1185">Reference proteome</keyword>